<feature type="signal peptide" evidence="6">
    <location>
        <begin position="1"/>
        <end position="15"/>
    </location>
</feature>
<dbReference type="InterPro" id="IPR002213">
    <property type="entry name" value="UDP_glucos_trans"/>
</dbReference>
<dbReference type="FunFam" id="3.40.50.2000:FF:000050">
    <property type="entry name" value="UDP-glucuronosyltransferase"/>
    <property type="match status" value="1"/>
</dbReference>
<dbReference type="AlphaFoldDB" id="A0AAV1JBT0"/>
<dbReference type="SUPFAM" id="SSF53756">
    <property type="entry name" value="UDP-Glycosyltransferase/glycogen phosphorylase"/>
    <property type="match status" value="1"/>
</dbReference>
<evidence type="ECO:0000313" key="8">
    <source>
        <dbReference type="Proteomes" id="UP001497472"/>
    </source>
</evidence>
<dbReference type="PROSITE" id="PS00375">
    <property type="entry name" value="UDPGT"/>
    <property type="match status" value="1"/>
</dbReference>
<evidence type="ECO:0000256" key="3">
    <source>
        <dbReference type="ARBA" id="ARBA00022679"/>
    </source>
</evidence>
<keyword evidence="3 4" id="KW-0808">Transferase</keyword>
<gene>
    <name evidence="7" type="ORF">LNINA_LOCUS5111</name>
</gene>
<keyword evidence="6" id="KW-0732">Signal</keyword>
<comment type="catalytic activity">
    <reaction evidence="5">
        <text>glucuronate acceptor + UDP-alpha-D-glucuronate = acceptor beta-D-glucuronoside + UDP + H(+)</text>
        <dbReference type="Rhea" id="RHEA:21032"/>
        <dbReference type="ChEBI" id="CHEBI:15378"/>
        <dbReference type="ChEBI" id="CHEBI:58052"/>
        <dbReference type="ChEBI" id="CHEBI:58223"/>
        <dbReference type="ChEBI" id="CHEBI:132367"/>
        <dbReference type="ChEBI" id="CHEBI:132368"/>
        <dbReference type="EC" id="2.4.1.17"/>
    </reaction>
</comment>
<sequence>MLIVTLLAFLSICDGYRVLLFFPIPGKSHSILGEAYIRHLVNAGHEVTYITPIPIKTPPARVRQVDISETAGLLSEELFNIEKLMYKELDLQQISLFEVVLRNFLNGTLHGKAMHKFLHDPKEEYDVVIVEWLYSELGSGLSTVFNCPLIWSTSTEVHSGIISLIGDDLNPSYAINIWDRDFSSPLYRFKNLWTYLENKYNKWTYVEPENLIFEQAYRTAVELRGRRLPSFDEVRFNASIMLGNSHIAAGESYPLPQAYKMIGGYHLKGVMEPLPKDLQKIMDEAKDGVIYFSLGTMLRSSALPEAKKRELLTAFSKLKQTVVWKHETPMSNVPKNVHVLQWAPQQSILAHPNTILFITHGGLLSLYELLDVGVPLIGIPMFGDQFTNINRAVLKGFAKRFDIGEQPVSQLVEYIKEMIENPLYRQRAKEMSLVFHSHVVPPGQELVHWVEHVIKTRGAPHFRSVSMRLHFYQKYYLDLLTFILLLLSTIVYVAIKILKRKTPVDLKKHE</sequence>
<keyword evidence="2 4" id="KW-0328">Glycosyltransferase</keyword>
<name>A0AAV1JBT0_9NEOP</name>
<comment type="caution">
    <text evidence="7">The sequence shown here is derived from an EMBL/GenBank/DDBJ whole genome shotgun (WGS) entry which is preliminary data.</text>
</comment>
<dbReference type="GO" id="GO:0015020">
    <property type="term" value="F:glucuronosyltransferase activity"/>
    <property type="evidence" value="ECO:0007669"/>
    <property type="project" value="UniProtKB-EC"/>
</dbReference>
<dbReference type="PANTHER" id="PTHR48043:SF159">
    <property type="entry name" value="EG:EG0003.4 PROTEIN-RELATED"/>
    <property type="match status" value="1"/>
</dbReference>
<dbReference type="CDD" id="cd03784">
    <property type="entry name" value="GT1_Gtf-like"/>
    <property type="match status" value="1"/>
</dbReference>
<dbReference type="Proteomes" id="UP001497472">
    <property type="component" value="Unassembled WGS sequence"/>
</dbReference>
<dbReference type="GO" id="GO:0016020">
    <property type="term" value="C:membrane"/>
    <property type="evidence" value="ECO:0007669"/>
    <property type="project" value="UniProtKB-SubCell"/>
</dbReference>
<keyword evidence="5" id="KW-1133">Transmembrane helix</keyword>
<proteinExistence type="inferred from homology"/>
<keyword evidence="5" id="KW-0812">Transmembrane</keyword>
<evidence type="ECO:0000256" key="5">
    <source>
        <dbReference type="RuleBase" id="RU362059"/>
    </source>
</evidence>
<dbReference type="EMBL" id="CAVLEF010000007">
    <property type="protein sequence ID" value="CAK1545461.1"/>
    <property type="molecule type" value="Genomic_DNA"/>
</dbReference>
<evidence type="ECO:0000256" key="1">
    <source>
        <dbReference type="ARBA" id="ARBA00009995"/>
    </source>
</evidence>
<feature type="chain" id="PRO_5043561546" description="UDP-glucuronosyltransferase" evidence="6">
    <location>
        <begin position="16"/>
        <end position="510"/>
    </location>
</feature>
<dbReference type="PANTHER" id="PTHR48043">
    <property type="entry name" value="EG:EG0003.4 PROTEIN-RELATED"/>
    <property type="match status" value="1"/>
</dbReference>
<protein>
    <recommendedName>
        <fullName evidence="5">UDP-glucuronosyltransferase</fullName>
        <ecNumber evidence="5">2.4.1.17</ecNumber>
    </recommendedName>
</protein>
<dbReference type="InterPro" id="IPR035595">
    <property type="entry name" value="UDP_glycos_trans_CS"/>
</dbReference>
<comment type="similarity">
    <text evidence="1 4">Belongs to the UDP-glycosyltransferase family.</text>
</comment>
<evidence type="ECO:0000256" key="4">
    <source>
        <dbReference type="RuleBase" id="RU003718"/>
    </source>
</evidence>
<evidence type="ECO:0000256" key="2">
    <source>
        <dbReference type="ARBA" id="ARBA00022676"/>
    </source>
</evidence>
<evidence type="ECO:0000313" key="7">
    <source>
        <dbReference type="EMBL" id="CAK1545461.1"/>
    </source>
</evidence>
<keyword evidence="5" id="KW-0472">Membrane</keyword>
<dbReference type="InterPro" id="IPR050271">
    <property type="entry name" value="UDP-glycosyltransferase"/>
</dbReference>
<feature type="transmembrane region" description="Helical" evidence="5">
    <location>
        <begin position="475"/>
        <end position="498"/>
    </location>
</feature>
<keyword evidence="8" id="KW-1185">Reference proteome</keyword>
<evidence type="ECO:0000256" key="6">
    <source>
        <dbReference type="SAM" id="SignalP"/>
    </source>
</evidence>
<comment type="subcellular location">
    <subcellularLocation>
        <location evidence="5">Membrane</location>
        <topology evidence="5">Single-pass membrane protein</topology>
    </subcellularLocation>
</comment>
<organism evidence="7 8">
    <name type="scientific">Leptosia nina</name>
    <dbReference type="NCBI Taxonomy" id="320188"/>
    <lineage>
        <taxon>Eukaryota</taxon>
        <taxon>Metazoa</taxon>
        <taxon>Ecdysozoa</taxon>
        <taxon>Arthropoda</taxon>
        <taxon>Hexapoda</taxon>
        <taxon>Insecta</taxon>
        <taxon>Pterygota</taxon>
        <taxon>Neoptera</taxon>
        <taxon>Endopterygota</taxon>
        <taxon>Lepidoptera</taxon>
        <taxon>Glossata</taxon>
        <taxon>Ditrysia</taxon>
        <taxon>Papilionoidea</taxon>
        <taxon>Pieridae</taxon>
        <taxon>Pierinae</taxon>
        <taxon>Leptosia</taxon>
    </lineage>
</organism>
<dbReference type="EC" id="2.4.1.17" evidence="5"/>
<reference evidence="7 8" key="1">
    <citation type="submission" date="2023-11" db="EMBL/GenBank/DDBJ databases">
        <authorList>
            <person name="Okamura Y."/>
        </authorList>
    </citation>
    <scope>NUCLEOTIDE SEQUENCE [LARGE SCALE GENOMIC DNA]</scope>
</reference>
<dbReference type="Gene3D" id="3.40.50.2000">
    <property type="entry name" value="Glycogen Phosphorylase B"/>
    <property type="match status" value="1"/>
</dbReference>
<accession>A0AAV1JBT0</accession>
<dbReference type="Pfam" id="PF00201">
    <property type="entry name" value="UDPGT"/>
    <property type="match status" value="1"/>
</dbReference>